<keyword evidence="1" id="KW-0175">Coiled coil</keyword>
<dbReference type="Proteomes" id="UP001152798">
    <property type="component" value="Chromosome 5"/>
</dbReference>
<evidence type="ECO:0000313" key="3">
    <source>
        <dbReference type="EMBL" id="CAH1401048.1"/>
    </source>
</evidence>
<dbReference type="EMBL" id="OV725081">
    <property type="protein sequence ID" value="CAH1401048.1"/>
    <property type="molecule type" value="Genomic_DNA"/>
</dbReference>
<sequence length="164" mass="19768">MKRKKIKLEIGGGNSCRPNGQPLLTPIRHRGNSRRQPFLTPFRRELKKIQRKIEASRLDEEDGWMEKKNRTLIEMEMDHVRQKQLLQLQFINQKRELELALEEETEKRDMIFIKQLLTLMQEATEKESSLKQELMEARREQLLKENIMRMRELVKSEIELENLD</sequence>
<name>A0A9P0MMQ7_NEZVI</name>
<evidence type="ECO:0000256" key="1">
    <source>
        <dbReference type="SAM" id="Coils"/>
    </source>
</evidence>
<accession>A0A9P0MMQ7</accession>
<evidence type="ECO:0000256" key="2">
    <source>
        <dbReference type="SAM" id="MobiDB-lite"/>
    </source>
</evidence>
<organism evidence="3 4">
    <name type="scientific">Nezara viridula</name>
    <name type="common">Southern green stink bug</name>
    <name type="synonym">Cimex viridulus</name>
    <dbReference type="NCBI Taxonomy" id="85310"/>
    <lineage>
        <taxon>Eukaryota</taxon>
        <taxon>Metazoa</taxon>
        <taxon>Ecdysozoa</taxon>
        <taxon>Arthropoda</taxon>
        <taxon>Hexapoda</taxon>
        <taxon>Insecta</taxon>
        <taxon>Pterygota</taxon>
        <taxon>Neoptera</taxon>
        <taxon>Paraneoptera</taxon>
        <taxon>Hemiptera</taxon>
        <taxon>Heteroptera</taxon>
        <taxon>Panheteroptera</taxon>
        <taxon>Pentatomomorpha</taxon>
        <taxon>Pentatomoidea</taxon>
        <taxon>Pentatomidae</taxon>
        <taxon>Pentatominae</taxon>
        <taxon>Nezara</taxon>
    </lineage>
</organism>
<protein>
    <submittedName>
        <fullName evidence="3">Uncharacterized protein</fullName>
    </submittedName>
</protein>
<feature type="coiled-coil region" evidence="1">
    <location>
        <begin position="113"/>
        <end position="140"/>
    </location>
</feature>
<reference evidence="3" key="1">
    <citation type="submission" date="2022-01" db="EMBL/GenBank/DDBJ databases">
        <authorList>
            <person name="King R."/>
        </authorList>
    </citation>
    <scope>NUCLEOTIDE SEQUENCE</scope>
</reference>
<gene>
    <name evidence="3" type="ORF">NEZAVI_LOCUS10152</name>
</gene>
<feature type="region of interest" description="Disordered" evidence="2">
    <location>
        <begin position="11"/>
        <end position="35"/>
    </location>
</feature>
<evidence type="ECO:0000313" key="4">
    <source>
        <dbReference type="Proteomes" id="UP001152798"/>
    </source>
</evidence>
<dbReference type="AlphaFoldDB" id="A0A9P0MMQ7"/>
<keyword evidence="4" id="KW-1185">Reference proteome</keyword>
<proteinExistence type="predicted"/>